<keyword evidence="1" id="KW-1133">Transmembrane helix</keyword>
<feature type="transmembrane region" description="Helical" evidence="1">
    <location>
        <begin position="96"/>
        <end position="114"/>
    </location>
</feature>
<evidence type="ECO:0000313" key="2">
    <source>
        <dbReference type="EMBL" id="GAH84575.1"/>
    </source>
</evidence>
<keyword evidence="1" id="KW-0472">Membrane</keyword>
<organism evidence="2">
    <name type="scientific">marine sediment metagenome</name>
    <dbReference type="NCBI Taxonomy" id="412755"/>
    <lineage>
        <taxon>unclassified sequences</taxon>
        <taxon>metagenomes</taxon>
        <taxon>ecological metagenomes</taxon>
    </lineage>
</organism>
<dbReference type="EMBL" id="BARU01042405">
    <property type="protein sequence ID" value="GAH84575.1"/>
    <property type="molecule type" value="Genomic_DNA"/>
</dbReference>
<proteinExistence type="predicted"/>
<feature type="transmembrane region" description="Helical" evidence="1">
    <location>
        <begin position="12"/>
        <end position="35"/>
    </location>
</feature>
<protein>
    <submittedName>
        <fullName evidence="2">Uncharacterized protein</fullName>
    </submittedName>
</protein>
<feature type="non-terminal residue" evidence="2">
    <location>
        <position position="1"/>
    </location>
</feature>
<keyword evidence="1" id="KW-0812">Transmembrane</keyword>
<comment type="caution">
    <text evidence="2">The sequence shown here is derived from an EMBL/GenBank/DDBJ whole genome shotgun (WGS) entry which is preliminary data.</text>
</comment>
<accession>X1JT43</accession>
<reference evidence="2" key="1">
    <citation type="journal article" date="2014" name="Front. Microbiol.">
        <title>High frequency of phylogenetically diverse reductive dehalogenase-homologous genes in deep subseafloor sedimentary metagenomes.</title>
        <authorList>
            <person name="Kawai M."/>
            <person name="Futagami T."/>
            <person name="Toyoda A."/>
            <person name="Takaki Y."/>
            <person name="Nishi S."/>
            <person name="Hori S."/>
            <person name="Arai W."/>
            <person name="Tsubouchi T."/>
            <person name="Morono Y."/>
            <person name="Uchiyama I."/>
            <person name="Ito T."/>
            <person name="Fujiyama A."/>
            <person name="Inagaki F."/>
            <person name="Takami H."/>
        </authorList>
    </citation>
    <scope>NUCLEOTIDE SEQUENCE</scope>
    <source>
        <strain evidence="2">Expedition CK06-06</strain>
    </source>
</reference>
<feature type="transmembrane region" description="Helical" evidence="1">
    <location>
        <begin position="120"/>
        <end position="137"/>
    </location>
</feature>
<evidence type="ECO:0000256" key="1">
    <source>
        <dbReference type="SAM" id="Phobius"/>
    </source>
</evidence>
<sequence length="150" mass="17341">ALQPLRESSFVVSIVFVSFAYILGVFVTTLGRMLIDFLSERFLRHILLQWLVPNIPCDKTRLGINEEYRKKIRDALRSNYDIIKNEVVKRRERGRLVRSALIPGLLGVLAFTVSHPILRFTLLLLVVGAILFLYAYTEVTIYKECQMIEP</sequence>
<name>X1JT43_9ZZZZ</name>
<gene>
    <name evidence="2" type="ORF">S03H2_65164</name>
</gene>
<dbReference type="AlphaFoldDB" id="X1JT43"/>